<evidence type="ECO:0000313" key="1">
    <source>
        <dbReference type="EMBL" id="KAI3749833.1"/>
    </source>
</evidence>
<protein>
    <submittedName>
        <fullName evidence="1">Uncharacterized protein</fullName>
    </submittedName>
</protein>
<proteinExistence type="predicted"/>
<accession>A0ACB9DTN3</accession>
<keyword evidence="2" id="KW-1185">Reference proteome</keyword>
<dbReference type="EMBL" id="CM042012">
    <property type="protein sequence ID" value="KAI3749833.1"/>
    <property type="molecule type" value="Genomic_DNA"/>
</dbReference>
<evidence type="ECO:0000313" key="2">
    <source>
        <dbReference type="Proteomes" id="UP001055811"/>
    </source>
</evidence>
<sequence>MLLTQAGDSLPPLFSSFTVDFKIAISKSEQNRDFTVDFKIAISKSEQNPDFKIRTKSEQNPDFKIRTKPSSRVLRLGDWEVDMAGKSSRRWNRKGAQNAPI</sequence>
<reference evidence="1 2" key="2">
    <citation type="journal article" date="2022" name="Mol. Ecol. Resour.">
        <title>The genomes of chicory, endive, great burdock and yacon provide insights into Asteraceae paleo-polyploidization history and plant inulin production.</title>
        <authorList>
            <person name="Fan W."/>
            <person name="Wang S."/>
            <person name="Wang H."/>
            <person name="Wang A."/>
            <person name="Jiang F."/>
            <person name="Liu H."/>
            <person name="Zhao H."/>
            <person name="Xu D."/>
            <person name="Zhang Y."/>
        </authorList>
    </citation>
    <scope>NUCLEOTIDE SEQUENCE [LARGE SCALE GENOMIC DNA]</scope>
    <source>
        <strain evidence="2">cv. Punajuju</strain>
        <tissue evidence="1">Leaves</tissue>
    </source>
</reference>
<organism evidence="1 2">
    <name type="scientific">Cichorium intybus</name>
    <name type="common">Chicory</name>
    <dbReference type="NCBI Taxonomy" id="13427"/>
    <lineage>
        <taxon>Eukaryota</taxon>
        <taxon>Viridiplantae</taxon>
        <taxon>Streptophyta</taxon>
        <taxon>Embryophyta</taxon>
        <taxon>Tracheophyta</taxon>
        <taxon>Spermatophyta</taxon>
        <taxon>Magnoliopsida</taxon>
        <taxon>eudicotyledons</taxon>
        <taxon>Gunneridae</taxon>
        <taxon>Pentapetalae</taxon>
        <taxon>asterids</taxon>
        <taxon>campanulids</taxon>
        <taxon>Asterales</taxon>
        <taxon>Asteraceae</taxon>
        <taxon>Cichorioideae</taxon>
        <taxon>Cichorieae</taxon>
        <taxon>Cichoriinae</taxon>
        <taxon>Cichorium</taxon>
    </lineage>
</organism>
<gene>
    <name evidence="1" type="ORF">L2E82_20449</name>
</gene>
<name>A0ACB9DTN3_CICIN</name>
<comment type="caution">
    <text evidence="1">The sequence shown here is derived from an EMBL/GenBank/DDBJ whole genome shotgun (WGS) entry which is preliminary data.</text>
</comment>
<dbReference type="Proteomes" id="UP001055811">
    <property type="component" value="Linkage Group LG04"/>
</dbReference>
<reference evidence="2" key="1">
    <citation type="journal article" date="2022" name="Mol. Ecol. Resour.">
        <title>The genomes of chicory, endive, great burdock and yacon provide insights into Asteraceae palaeo-polyploidization history and plant inulin production.</title>
        <authorList>
            <person name="Fan W."/>
            <person name="Wang S."/>
            <person name="Wang H."/>
            <person name="Wang A."/>
            <person name="Jiang F."/>
            <person name="Liu H."/>
            <person name="Zhao H."/>
            <person name="Xu D."/>
            <person name="Zhang Y."/>
        </authorList>
    </citation>
    <scope>NUCLEOTIDE SEQUENCE [LARGE SCALE GENOMIC DNA]</scope>
    <source>
        <strain evidence="2">cv. Punajuju</strain>
    </source>
</reference>